<evidence type="ECO:0000313" key="15">
    <source>
        <dbReference type="EMBL" id="MBD2774260.1"/>
    </source>
</evidence>
<feature type="domain" description="Peptidase C39" evidence="14">
    <location>
        <begin position="278"/>
        <end position="400"/>
    </location>
</feature>
<dbReference type="EMBL" id="JACXAE010000067">
    <property type="protein sequence ID" value="MBD2774260.1"/>
    <property type="molecule type" value="Genomic_DNA"/>
</dbReference>
<dbReference type="PANTHER" id="PTHR24221:SF647">
    <property type="entry name" value="BLL6336 PROTEIN"/>
    <property type="match status" value="1"/>
</dbReference>
<keyword evidence="6" id="KW-0788">Thiol protease</keyword>
<evidence type="ECO:0000259" key="13">
    <source>
        <dbReference type="PROSITE" id="PS50929"/>
    </source>
</evidence>
<dbReference type="FunFam" id="3.40.50.300:FF:000221">
    <property type="entry name" value="Multidrug ABC transporter ATP-binding protein"/>
    <property type="match status" value="1"/>
</dbReference>
<evidence type="ECO:0000256" key="8">
    <source>
        <dbReference type="ARBA" id="ARBA00022989"/>
    </source>
</evidence>
<dbReference type="PROSITE" id="PS50929">
    <property type="entry name" value="ABC_TM1F"/>
    <property type="match status" value="1"/>
</dbReference>
<evidence type="ECO:0000256" key="7">
    <source>
        <dbReference type="ARBA" id="ARBA00022840"/>
    </source>
</evidence>
<dbReference type="NCBIfam" id="TIGR01846">
    <property type="entry name" value="type_I_sec_HlyB"/>
    <property type="match status" value="1"/>
</dbReference>
<evidence type="ECO:0000256" key="2">
    <source>
        <dbReference type="ARBA" id="ARBA00022448"/>
    </source>
</evidence>
<dbReference type="SMART" id="SM00100">
    <property type="entry name" value="cNMP"/>
    <property type="match status" value="1"/>
</dbReference>
<feature type="domain" description="ABC transmembrane type-1" evidence="13">
    <location>
        <begin position="432"/>
        <end position="713"/>
    </location>
</feature>
<feature type="domain" description="ABC transporter" evidence="12">
    <location>
        <begin position="748"/>
        <end position="983"/>
    </location>
</feature>
<dbReference type="GO" id="GO:0016887">
    <property type="term" value="F:ATP hydrolysis activity"/>
    <property type="evidence" value="ECO:0007669"/>
    <property type="project" value="InterPro"/>
</dbReference>
<accession>A0A8J6XDR2</accession>
<feature type="transmembrane region" description="Helical" evidence="10">
    <location>
        <begin position="539"/>
        <end position="560"/>
    </location>
</feature>
<dbReference type="PROSITE" id="PS50042">
    <property type="entry name" value="CNMP_BINDING_3"/>
    <property type="match status" value="1"/>
</dbReference>
<dbReference type="GO" id="GO:0034040">
    <property type="term" value="F:ATPase-coupled lipid transmembrane transporter activity"/>
    <property type="evidence" value="ECO:0007669"/>
    <property type="project" value="TreeGrafter"/>
</dbReference>
<dbReference type="InterPro" id="IPR011527">
    <property type="entry name" value="ABC1_TM_dom"/>
</dbReference>
<dbReference type="Pfam" id="PF00664">
    <property type="entry name" value="ABC_membrane"/>
    <property type="match status" value="1"/>
</dbReference>
<protein>
    <submittedName>
        <fullName evidence="15">Peptidase domain-containing ABC transporter</fullName>
    </submittedName>
</protein>
<sequence>MISTTLDIKEFIAGIFPFNHLPQNVLENLLKKGQFLRYRLGQVIVTREAMPHQISIILEGQARLLGYKPNRQNPITLKLLQPGEVLGWVSHLRGVACEMAIASKEVICLNLPITDFLDLMKRESTFAKALHSRAALIEVYELLLEEMSRRADGNTDVAKLAQTVWEAAKVRTISSRNYQTRHVASLQDRELLWLVSSSNVPELPVGSSLENVEKRFPFGANLRLVGIPKSLLPVPITPTTVNSWHEEIPYAKEIPLVETRHVASLQQQSKREKYPYIRGRGPQDAALACFQMLSQYFNIPERRDMLKRVVTKQYAHTGSLSLQFCGAVAELMGLTTQMVKIPASAISRVQPPVMISWQDSFAIIYKTSQQELLIAVPEIGLVRRKCRDFAETWGNVGEVLLLQPTKETPKSRFGLSWFVPALRRHRKVLIEVLIASFVVQVFGLVNPLATQVIIDKVIVGNSPDTLEVLGIFLIVVSVVEAVLTAVRTQLFVDTTNRIDLSLGSEVINHLLRLPLSYFERRPVGELATRVGELENIRSFLTGTALTVVMDAVFSVIYIFVMGIYSWLLTLVALATVPLFALLNLIVSPVMRRQLQEKAERNAETHSYLVEVMAGMQTVKAQNLELRSRYSWQERYARYISAGFKTISTQTTAGSVSNFLNKLSSLLVLWVGAYLVLTSNGVFTLGQLIAFRIISGYVTSPLLRLVQLWQNFQQVALSLQRLSDILDTPQETEIGDKQNIVMPAITGNVRYENISFSFRANGPLQLSNINLDFPAGSFVGIVGQSGSGKSTLLKLLPRLYEPKSGKILIDGYDISKVELYSLRRQIGFVLQDTLLFDGTVRENIALACPDASDEEIIAAAKVAYAHDFIMNLPNGYNTSVGERGSGLSGGQKQRIAIARTVLQNPQLLILDEATSALDYNAEAQVCRNLAAAFQGKTVFFITHRLSTIRNADTILMMDSGAVVEQGTHAELMALKGYYYCLYQQQEAQI</sequence>
<dbReference type="InterPro" id="IPR014710">
    <property type="entry name" value="RmlC-like_jellyroll"/>
</dbReference>
<dbReference type="Gene3D" id="2.60.120.10">
    <property type="entry name" value="Jelly Rolls"/>
    <property type="match status" value="1"/>
</dbReference>
<dbReference type="InterPro" id="IPR039421">
    <property type="entry name" value="Type_1_exporter"/>
</dbReference>
<dbReference type="GO" id="GO:0030256">
    <property type="term" value="C:type I protein secretion system complex"/>
    <property type="evidence" value="ECO:0007669"/>
    <property type="project" value="InterPro"/>
</dbReference>
<evidence type="ECO:0000259" key="12">
    <source>
        <dbReference type="PROSITE" id="PS50893"/>
    </source>
</evidence>
<keyword evidence="2" id="KW-0813">Transport</keyword>
<comment type="subcellular location">
    <subcellularLocation>
        <location evidence="1">Cell membrane</location>
        <topology evidence="1">Multi-pass membrane protein</topology>
    </subcellularLocation>
</comment>
<feature type="domain" description="Cyclic nucleotide-binding" evidence="11">
    <location>
        <begin position="17"/>
        <end position="120"/>
    </location>
</feature>
<dbReference type="RefSeq" id="WP_190831031.1">
    <property type="nucleotide sequence ID" value="NZ_CAWPPI010000067.1"/>
</dbReference>
<dbReference type="PROSITE" id="PS50893">
    <property type="entry name" value="ABC_TRANSPORTER_2"/>
    <property type="match status" value="1"/>
</dbReference>
<dbReference type="CDD" id="cd02259">
    <property type="entry name" value="Peptidase_C39_like"/>
    <property type="match status" value="1"/>
</dbReference>
<reference evidence="15" key="1">
    <citation type="submission" date="2020-09" db="EMBL/GenBank/DDBJ databases">
        <title>Iningainema tapete sp. nov. (Scytonemataceae, Cyanobacteria) from greenhouses in central Florida (USA) produces two types of nodularin with biosynthetic potential for microcystin-LR and anabaenopeptins.</title>
        <authorList>
            <person name="Berthold D.E."/>
            <person name="Lefler F.W."/>
            <person name="Huang I.-S."/>
            <person name="Abdulla H."/>
            <person name="Zimba P.V."/>
            <person name="Laughinghouse H.D. IV."/>
        </authorList>
    </citation>
    <scope>NUCLEOTIDE SEQUENCE</scope>
    <source>
        <strain evidence="15">BLCCT55</strain>
    </source>
</reference>
<dbReference type="CDD" id="cd00038">
    <property type="entry name" value="CAP_ED"/>
    <property type="match status" value="1"/>
</dbReference>
<dbReference type="InterPro" id="IPR036640">
    <property type="entry name" value="ABC1_TM_sf"/>
</dbReference>
<keyword evidence="6" id="KW-0378">Hydrolase</keyword>
<keyword evidence="16" id="KW-1185">Reference proteome</keyword>
<keyword evidence="7" id="KW-0067">ATP-binding</keyword>
<dbReference type="SUPFAM" id="SSF90123">
    <property type="entry name" value="ABC transporter transmembrane region"/>
    <property type="match status" value="1"/>
</dbReference>
<evidence type="ECO:0000256" key="1">
    <source>
        <dbReference type="ARBA" id="ARBA00004651"/>
    </source>
</evidence>
<evidence type="ECO:0000256" key="9">
    <source>
        <dbReference type="ARBA" id="ARBA00023136"/>
    </source>
</evidence>
<dbReference type="GO" id="GO:0005524">
    <property type="term" value="F:ATP binding"/>
    <property type="evidence" value="ECO:0007669"/>
    <property type="project" value="UniProtKB-KW"/>
</dbReference>
<dbReference type="InterPro" id="IPR017871">
    <property type="entry name" value="ABC_transporter-like_CS"/>
</dbReference>
<dbReference type="GO" id="GO:0008234">
    <property type="term" value="F:cysteine-type peptidase activity"/>
    <property type="evidence" value="ECO:0007669"/>
    <property type="project" value="UniProtKB-KW"/>
</dbReference>
<organism evidence="15 16">
    <name type="scientific">Iningainema tapete BLCC-T55</name>
    <dbReference type="NCBI Taxonomy" id="2748662"/>
    <lineage>
        <taxon>Bacteria</taxon>
        <taxon>Bacillati</taxon>
        <taxon>Cyanobacteriota</taxon>
        <taxon>Cyanophyceae</taxon>
        <taxon>Nostocales</taxon>
        <taxon>Scytonemataceae</taxon>
        <taxon>Iningainema tapete</taxon>
    </lineage>
</organism>
<dbReference type="SUPFAM" id="SSF51206">
    <property type="entry name" value="cAMP-binding domain-like"/>
    <property type="match status" value="1"/>
</dbReference>
<dbReference type="PROSITE" id="PS00211">
    <property type="entry name" value="ABC_TRANSPORTER_1"/>
    <property type="match status" value="1"/>
</dbReference>
<dbReference type="InterPro" id="IPR010132">
    <property type="entry name" value="ATPase_T1SS_HlyB"/>
</dbReference>
<dbReference type="CDD" id="cd18782">
    <property type="entry name" value="ABC_6TM_PrtD_LapB_HlyB_like"/>
    <property type="match status" value="1"/>
</dbReference>
<evidence type="ECO:0000313" key="16">
    <source>
        <dbReference type="Proteomes" id="UP000629098"/>
    </source>
</evidence>
<dbReference type="Pfam" id="PF00027">
    <property type="entry name" value="cNMP_binding"/>
    <property type="match status" value="1"/>
</dbReference>
<dbReference type="InterPro" id="IPR005074">
    <property type="entry name" value="Peptidase_C39"/>
</dbReference>
<dbReference type="Pfam" id="PF00005">
    <property type="entry name" value="ABC_tran"/>
    <property type="match status" value="1"/>
</dbReference>
<feature type="transmembrane region" description="Helical" evidence="10">
    <location>
        <begin position="566"/>
        <end position="586"/>
    </location>
</feature>
<keyword evidence="4 10" id="KW-0812">Transmembrane</keyword>
<dbReference type="PANTHER" id="PTHR24221">
    <property type="entry name" value="ATP-BINDING CASSETTE SUB-FAMILY B"/>
    <property type="match status" value="1"/>
</dbReference>
<dbReference type="Pfam" id="PF03412">
    <property type="entry name" value="Peptidase_C39"/>
    <property type="match status" value="1"/>
</dbReference>
<dbReference type="Gene3D" id="3.90.70.10">
    <property type="entry name" value="Cysteine proteinases"/>
    <property type="match status" value="1"/>
</dbReference>
<name>A0A8J6XDR2_9CYAN</name>
<dbReference type="InterPro" id="IPR003593">
    <property type="entry name" value="AAA+_ATPase"/>
</dbReference>
<dbReference type="InterPro" id="IPR027417">
    <property type="entry name" value="P-loop_NTPase"/>
</dbReference>
<dbReference type="GO" id="GO:0005886">
    <property type="term" value="C:plasma membrane"/>
    <property type="evidence" value="ECO:0007669"/>
    <property type="project" value="UniProtKB-SubCell"/>
</dbReference>
<keyword evidence="6" id="KW-0645">Protease</keyword>
<keyword evidence="9 10" id="KW-0472">Membrane</keyword>
<dbReference type="Gene3D" id="1.20.1560.10">
    <property type="entry name" value="ABC transporter type 1, transmembrane domain"/>
    <property type="match status" value="1"/>
</dbReference>
<evidence type="ECO:0000256" key="3">
    <source>
        <dbReference type="ARBA" id="ARBA00022475"/>
    </source>
</evidence>
<feature type="transmembrane region" description="Helical" evidence="10">
    <location>
        <begin position="428"/>
        <end position="448"/>
    </location>
</feature>
<comment type="caution">
    <text evidence="15">The sequence shown here is derived from an EMBL/GenBank/DDBJ whole genome shotgun (WGS) entry which is preliminary data.</text>
</comment>
<keyword evidence="5" id="KW-0547">Nucleotide-binding</keyword>
<evidence type="ECO:0000256" key="5">
    <source>
        <dbReference type="ARBA" id="ARBA00022741"/>
    </source>
</evidence>
<dbReference type="GO" id="GO:0006508">
    <property type="term" value="P:proteolysis"/>
    <property type="evidence" value="ECO:0007669"/>
    <property type="project" value="InterPro"/>
</dbReference>
<keyword evidence="8 10" id="KW-1133">Transmembrane helix</keyword>
<dbReference type="GO" id="GO:0030253">
    <property type="term" value="P:protein secretion by the type I secretion system"/>
    <property type="evidence" value="ECO:0007669"/>
    <property type="project" value="InterPro"/>
</dbReference>
<evidence type="ECO:0000259" key="14">
    <source>
        <dbReference type="PROSITE" id="PS50990"/>
    </source>
</evidence>
<dbReference type="SMART" id="SM00382">
    <property type="entry name" value="AAA"/>
    <property type="match status" value="1"/>
</dbReference>
<dbReference type="SUPFAM" id="SSF52540">
    <property type="entry name" value="P-loop containing nucleoside triphosphate hydrolases"/>
    <property type="match status" value="1"/>
</dbReference>
<dbReference type="GO" id="GO:0140359">
    <property type="term" value="F:ABC-type transporter activity"/>
    <property type="evidence" value="ECO:0007669"/>
    <property type="project" value="InterPro"/>
</dbReference>
<dbReference type="InterPro" id="IPR003439">
    <property type="entry name" value="ABC_transporter-like_ATP-bd"/>
</dbReference>
<dbReference type="Gene3D" id="3.40.50.300">
    <property type="entry name" value="P-loop containing nucleotide triphosphate hydrolases"/>
    <property type="match status" value="1"/>
</dbReference>
<evidence type="ECO:0000256" key="10">
    <source>
        <dbReference type="SAM" id="Phobius"/>
    </source>
</evidence>
<evidence type="ECO:0000256" key="6">
    <source>
        <dbReference type="ARBA" id="ARBA00022807"/>
    </source>
</evidence>
<feature type="transmembrane region" description="Helical" evidence="10">
    <location>
        <begin position="468"/>
        <end position="486"/>
    </location>
</feature>
<gene>
    <name evidence="15" type="ORF">ICL16_19835</name>
</gene>
<evidence type="ECO:0000259" key="11">
    <source>
        <dbReference type="PROSITE" id="PS50042"/>
    </source>
</evidence>
<dbReference type="Proteomes" id="UP000629098">
    <property type="component" value="Unassembled WGS sequence"/>
</dbReference>
<dbReference type="PROSITE" id="PS50990">
    <property type="entry name" value="PEPTIDASE_C39"/>
    <property type="match status" value="1"/>
</dbReference>
<dbReference type="InterPro" id="IPR000595">
    <property type="entry name" value="cNMP-bd_dom"/>
</dbReference>
<keyword evidence="3" id="KW-1003">Cell membrane</keyword>
<feature type="transmembrane region" description="Helical" evidence="10">
    <location>
        <begin position="666"/>
        <end position="693"/>
    </location>
</feature>
<evidence type="ECO:0000256" key="4">
    <source>
        <dbReference type="ARBA" id="ARBA00022692"/>
    </source>
</evidence>
<dbReference type="AlphaFoldDB" id="A0A8J6XDR2"/>
<dbReference type="InterPro" id="IPR018490">
    <property type="entry name" value="cNMP-bd_dom_sf"/>
</dbReference>
<proteinExistence type="predicted"/>